<dbReference type="EMBL" id="KN838547">
    <property type="protein sequence ID" value="KIK07417.1"/>
    <property type="molecule type" value="Genomic_DNA"/>
</dbReference>
<evidence type="ECO:0000259" key="3">
    <source>
        <dbReference type="Pfam" id="PF23276"/>
    </source>
</evidence>
<evidence type="ECO:0000256" key="1">
    <source>
        <dbReference type="ARBA" id="ARBA00022737"/>
    </source>
</evidence>
<dbReference type="GO" id="GO:0003729">
    <property type="term" value="F:mRNA binding"/>
    <property type="evidence" value="ECO:0007669"/>
    <property type="project" value="TreeGrafter"/>
</dbReference>
<dbReference type="OrthoDB" id="185373at2759"/>
<keyword evidence="1" id="KW-0677">Repeat</keyword>
<keyword evidence="5" id="KW-1185">Reference proteome</keyword>
<dbReference type="Pfam" id="PF13812">
    <property type="entry name" value="PPR_3"/>
    <property type="match status" value="1"/>
</dbReference>
<organism evidence="4 5">
    <name type="scientific">Laccaria amethystina LaAM-08-1</name>
    <dbReference type="NCBI Taxonomy" id="1095629"/>
    <lineage>
        <taxon>Eukaryota</taxon>
        <taxon>Fungi</taxon>
        <taxon>Dikarya</taxon>
        <taxon>Basidiomycota</taxon>
        <taxon>Agaricomycotina</taxon>
        <taxon>Agaricomycetes</taxon>
        <taxon>Agaricomycetidae</taxon>
        <taxon>Agaricales</taxon>
        <taxon>Agaricineae</taxon>
        <taxon>Hydnangiaceae</taxon>
        <taxon>Laccaria</taxon>
    </lineage>
</organism>
<dbReference type="PANTHER" id="PTHR47933:SF11">
    <property type="entry name" value="PENTATRICOPEPTIDE REPEAT-CONTAINING PROTEIN 2"/>
    <property type="match status" value="1"/>
</dbReference>
<dbReference type="InterPro" id="IPR057027">
    <property type="entry name" value="TPR_mt"/>
</dbReference>
<feature type="domain" description="Pentatricopeptide repeat-containing protein-mitochondrial" evidence="3">
    <location>
        <begin position="243"/>
        <end position="342"/>
    </location>
</feature>
<evidence type="ECO:0000256" key="2">
    <source>
        <dbReference type="PROSITE-ProRule" id="PRU00708"/>
    </source>
</evidence>
<sequence>MSKRIASLPGFKGWDSETRTAIDNIALKVLTIHNTDGLYTCLLFHLKNNNPQAVIDLYQKYMQSIGDGEVGGQVEGAEDHQLNQEYHALHLETRPAPKPLDPGRVYLLMAVTTAHAMRDSYADALETCLATVVRFHDYTTMEFLRQLGPNAHLRAKVQTYVERLAVSRLVARPPSLSKHVSALARANSLQSLQKLYEKVIQGITGPEPYLAADPSRITPSRSISMTELGWTSFLAAFLKCERRDLATKVWDDLIRCGVRPGTSTWTALIDSFARIGATKDALSAWEMMLAQGGQPDGLTYRAIISALFHDRRPDAAIEKFNAFQKNHENPEMDAHTLAVHNTVLNGLLHSNRLVTANEVMINMHENGPKPDLVSYNTFLGHYSRSGDFKGLAAVVSKMSSEQIVGDVFSYSTILSALLKIGKQDAPETILQLMRNQGIQPNVAIYTAIINQQLREKNEKNLAAALFMLQTMEQDSSAQPNEVTYSSVLAGLYRDGWLAPEKAEEFRKNIVARMKARGIVFRLPTYHILLKACLDYPHPEGLNHALAYFEDMRRHTPLVQTTWYILLAGLLQRGEWAIAEEYVKEMKNSDVSPSASTMQLVRQIRRRGK</sequence>
<dbReference type="Gene3D" id="1.25.40.10">
    <property type="entry name" value="Tetratricopeptide repeat domain"/>
    <property type="match status" value="3"/>
</dbReference>
<gene>
    <name evidence="4" type="ORF">K443DRAFT_87107</name>
</gene>
<name>A0A0C9YAZ5_9AGAR</name>
<feature type="repeat" description="PPR" evidence="2">
    <location>
        <begin position="226"/>
        <end position="260"/>
    </location>
</feature>
<protein>
    <recommendedName>
        <fullName evidence="3">Pentatricopeptide repeat-containing protein-mitochondrial domain-containing protein</fullName>
    </recommendedName>
</protein>
<accession>A0A0C9YAZ5</accession>
<dbReference type="PROSITE" id="PS51375">
    <property type="entry name" value="PPR"/>
    <property type="match status" value="4"/>
</dbReference>
<reference evidence="5" key="2">
    <citation type="submission" date="2015-01" db="EMBL/GenBank/DDBJ databases">
        <title>Evolutionary Origins and Diversification of the Mycorrhizal Mutualists.</title>
        <authorList>
            <consortium name="DOE Joint Genome Institute"/>
            <consortium name="Mycorrhizal Genomics Consortium"/>
            <person name="Kohler A."/>
            <person name="Kuo A."/>
            <person name="Nagy L.G."/>
            <person name="Floudas D."/>
            <person name="Copeland A."/>
            <person name="Barry K.W."/>
            <person name="Cichocki N."/>
            <person name="Veneault-Fourrey C."/>
            <person name="LaButti K."/>
            <person name="Lindquist E.A."/>
            <person name="Lipzen A."/>
            <person name="Lundell T."/>
            <person name="Morin E."/>
            <person name="Murat C."/>
            <person name="Riley R."/>
            <person name="Ohm R."/>
            <person name="Sun H."/>
            <person name="Tunlid A."/>
            <person name="Henrissat B."/>
            <person name="Grigoriev I.V."/>
            <person name="Hibbett D.S."/>
            <person name="Martin F."/>
        </authorList>
    </citation>
    <scope>NUCLEOTIDE SEQUENCE [LARGE SCALE GENOMIC DNA]</scope>
    <source>
        <strain evidence="5">LaAM-08-1</strain>
    </source>
</reference>
<dbReference type="AlphaFoldDB" id="A0A0C9YAZ5"/>
<dbReference type="STRING" id="1095629.A0A0C9YAZ5"/>
<dbReference type="InterPro" id="IPR011990">
    <property type="entry name" value="TPR-like_helical_dom_sf"/>
</dbReference>
<dbReference type="NCBIfam" id="TIGR00756">
    <property type="entry name" value="PPR"/>
    <property type="match status" value="2"/>
</dbReference>
<dbReference type="HOGENOM" id="CLU_022893_0_0_1"/>
<dbReference type="Proteomes" id="UP000054477">
    <property type="component" value="Unassembled WGS sequence"/>
</dbReference>
<evidence type="ECO:0000313" key="4">
    <source>
        <dbReference type="EMBL" id="KIK07417.1"/>
    </source>
</evidence>
<dbReference type="PANTHER" id="PTHR47933">
    <property type="entry name" value="PENTATRICOPEPTIDE REPEAT-CONTAINING PROTEIN 1, MITOCHONDRIAL"/>
    <property type="match status" value="1"/>
</dbReference>
<dbReference type="Pfam" id="PF23276">
    <property type="entry name" value="TPR_24"/>
    <property type="match status" value="1"/>
</dbReference>
<evidence type="ECO:0000313" key="5">
    <source>
        <dbReference type="Proteomes" id="UP000054477"/>
    </source>
</evidence>
<reference evidence="4 5" key="1">
    <citation type="submission" date="2014-04" db="EMBL/GenBank/DDBJ databases">
        <authorList>
            <consortium name="DOE Joint Genome Institute"/>
            <person name="Kuo A."/>
            <person name="Kohler A."/>
            <person name="Nagy L.G."/>
            <person name="Floudas D."/>
            <person name="Copeland A."/>
            <person name="Barry K.W."/>
            <person name="Cichocki N."/>
            <person name="Veneault-Fourrey C."/>
            <person name="LaButti K."/>
            <person name="Lindquist E.A."/>
            <person name="Lipzen A."/>
            <person name="Lundell T."/>
            <person name="Morin E."/>
            <person name="Murat C."/>
            <person name="Sun H."/>
            <person name="Tunlid A."/>
            <person name="Henrissat B."/>
            <person name="Grigoriev I.V."/>
            <person name="Hibbett D.S."/>
            <person name="Martin F."/>
            <person name="Nordberg H.P."/>
            <person name="Cantor M.N."/>
            <person name="Hua S.X."/>
        </authorList>
    </citation>
    <scope>NUCLEOTIDE SEQUENCE [LARGE SCALE GENOMIC DNA]</scope>
    <source>
        <strain evidence="4 5">LaAM-08-1</strain>
    </source>
</reference>
<feature type="repeat" description="PPR" evidence="2">
    <location>
        <begin position="261"/>
        <end position="295"/>
    </location>
</feature>
<dbReference type="InterPro" id="IPR051240">
    <property type="entry name" value="Mito_RNA-Proc/Resp"/>
</dbReference>
<dbReference type="InterPro" id="IPR002885">
    <property type="entry name" value="PPR_rpt"/>
</dbReference>
<feature type="repeat" description="PPR" evidence="2">
    <location>
        <begin position="558"/>
        <end position="592"/>
    </location>
</feature>
<proteinExistence type="predicted"/>
<feature type="repeat" description="PPR" evidence="2">
    <location>
        <begin position="406"/>
        <end position="440"/>
    </location>
</feature>
<dbReference type="Pfam" id="PF01535">
    <property type="entry name" value="PPR"/>
    <property type="match status" value="1"/>
</dbReference>